<dbReference type="PANTHER" id="PTHR41286:SF1">
    <property type="entry name" value="HNH NUCLEASE YAJD-RELATED"/>
    <property type="match status" value="1"/>
</dbReference>
<dbReference type="InterPro" id="IPR002711">
    <property type="entry name" value="HNH"/>
</dbReference>
<dbReference type="InterPro" id="IPR013087">
    <property type="entry name" value="Znf_C2H2_type"/>
</dbReference>
<comment type="caution">
    <text evidence="4">The sequence shown here is derived from an EMBL/GenBank/DDBJ whole genome shotgun (WGS) entry which is preliminary data.</text>
</comment>
<reference evidence="4 5" key="1">
    <citation type="submission" date="2022-06" db="EMBL/GenBank/DDBJ databases">
        <title>Haloarcula sp. a new haloarchaeum isolate from saline soil.</title>
        <authorList>
            <person name="Strakova D."/>
            <person name="Galisteo C."/>
            <person name="Sanchez-Porro C."/>
            <person name="Ventosa A."/>
        </authorList>
    </citation>
    <scope>NUCLEOTIDE SEQUENCE [LARGE SCALE GENOMIC DNA]</scope>
    <source>
        <strain evidence="4 5">JCM 15760</strain>
    </source>
</reference>
<dbReference type="Proteomes" id="UP001248536">
    <property type="component" value="Unassembled WGS sequence"/>
</dbReference>
<dbReference type="Pfam" id="PF01844">
    <property type="entry name" value="HNH"/>
    <property type="match status" value="1"/>
</dbReference>
<accession>A0ABU2F629</accession>
<evidence type="ECO:0000313" key="4">
    <source>
        <dbReference type="EMBL" id="MDS0256040.1"/>
    </source>
</evidence>
<evidence type="ECO:0000313" key="5">
    <source>
        <dbReference type="Proteomes" id="UP001248536"/>
    </source>
</evidence>
<dbReference type="InterPro" id="IPR003615">
    <property type="entry name" value="HNH_nuc"/>
</dbReference>
<evidence type="ECO:0000256" key="1">
    <source>
        <dbReference type="ARBA" id="ARBA00022722"/>
    </source>
</evidence>
<keyword evidence="2" id="KW-0378">Hydrolase</keyword>
<protein>
    <submittedName>
        <fullName evidence="4">HNH endonuclease</fullName>
    </submittedName>
</protein>
<sequence>MSPSDGDSNQSGDVNCPSCDRSFSTLQGMRSHHTQVHGESIAGTEVECAGCGDKTVVKPYRAEKHDVHYCGHDCRRDRLDVECAWCGTSMEVFPKDDRRNDHHFCRHECYAMWKSENLVGEDSPAWKGGYTKDRGTNWPKLREKALQAGGYQCQGCGMTEDEHREEHGVGLSVHHIRPVTEFDEPADADTVDNLVPLCRGCHLEWEGIPLRPELTD</sequence>
<feature type="domain" description="C2H2-type" evidence="3">
    <location>
        <begin position="14"/>
        <end position="37"/>
    </location>
</feature>
<keyword evidence="5" id="KW-1185">Reference proteome</keyword>
<dbReference type="PROSITE" id="PS00028">
    <property type="entry name" value="ZINC_FINGER_C2H2_1"/>
    <property type="match status" value="1"/>
</dbReference>
<evidence type="ECO:0000256" key="2">
    <source>
        <dbReference type="ARBA" id="ARBA00022801"/>
    </source>
</evidence>
<proteinExistence type="predicted"/>
<dbReference type="EMBL" id="JAMQCP010000007">
    <property type="protein sequence ID" value="MDS0256040.1"/>
    <property type="molecule type" value="Genomic_DNA"/>
</dbReference>
<dbReference type="CDD" id="cd00085">
    <property type="entry name" value="HNHc"/>
    <property type="match status" value="1"/>
</dbReference>
<dbReference type="GO" id="GO:0004519">
    <property type="term" value="F:endonuclease activity"/>
    <property type="evidence" value="ECO:0007669"/>
    <property type="project" value="UniProtKB-KW"/>
</dbReference>
<dbReference type="Gene3D" id="1.10.30.50">
    <property type="match status" value="1"/>
</dbReference>
<organism evidence="4 5">
    <name type="scientific">Haloarcula argentinensis</name>
    <dbReference type="NCBI Taxonomy" id="43776"/>
    <lineage>
        <taxon>Archaea</taxon>
        <taxon>Methanobacteriati</taxon>
        <taxon>Methanobacteriota</taxon>
        <taxon>Stenosarchaea group</taxon>
        <taxon>Halobacteria</taxon>
        <taxon>Halobacteriales</taxon>
        <taxon>Haloarculaceae</taxon>
        <taxon>Haloarcula</taxon>
    </lineage>
</organism>
<dbReference type="PROSITE" id="PS50157">
    <property type="entry name" value="ZINC_FINGER_C2H2_2"/>
    <property type="match status" value="1"/>
</dbReference>
<keyword evidence="4" id="KW-0255">Endonuclease</keyword>
<keyword evidence="1" id="KW-0540">Nuclease</keyword>
<dbReference type="PANTHER" id="PTHR41286">
    <property type="entry name" value="HNH NUCLEASE YAJD-RELATED"/>
    <property type="match status" value="1"/>
</dbReference>
<dbReference type="RefSeq" id="WP_311241395.1">
    <property type="nucleotide sequence ID" value="NZ_BAABDY010000009.1"/>
</dbReference>
<name>A0ABU2F629_HALAR</name>
<dbReference type="SMART" id="SM00507">
    <property type="entry name" value="HNHc"/>
    <property type="match status" value="1"/>
</dbReference>
<gene>
    <name evidence="4" type="ORF">NC662_20285</name>
</gene>
<evidence type="ECO:0000259" key="3">
    <source>
        <dbReference type="PROSITE" id="PS50157"/>
    </source>
</evidence>